<protein>
    <submittedName>
        <fullName evidence="1">Uncharacterized protein</fullName>
    </submittedName>
</protein>
<accession>A0A1X3IVU8</accession>
<evidence type="ECO:0000313" key="2">
    <source>
        <dbReference type="Proteomes" id="UP000193942"/>
    </source>
</evidence>
<sequence>MTMVENGTFVSGDNPLLNNLSSVHFTMKKM</sequence>
<dbReference type="AlphaFoldDB" id="A0A1X3IVU8"/>
<comment type="caution">
    <text evidence="1">The sequence shown here is derived from an EMBL/GenBank/DDBJ whole genome shotgun (WGS) entry which is preliminary data.</text>
</comment>
<dbReference type="EMBL" id="ADIZ01000040">
    <property type="protein sequence ID" value="OSK90799.1"/>
    <property type="molecule type" value="Genomic_DNA"/>
</dbReference>
<gene>
    <name evidence="1" type="ORF">ECXG_02591</name>
</gene>
<name>A0A1X3IVU8_ECOLX</name>
<organism evidence="1 2">
    <name type="scientific">Escherichia coli TA447</name>
    <dbReference type="NCBI Taxonomy" id="656447"/>
    <lineage>
        <taxon>Bacteria</taxon>
        <taxon>Pseudomonadati</taxon>
        <taxon>Pseudomonadota</taxon>
        <taxon>Gammaproteobacteria</taxon>
        <taxon>Enterobacterales</taxon>
        <taxon>Enterobacteriaceae</taxon>
        <taxon>Escherichia</taxon>
    </lineage>
</organism>
<evidence type="ECO:0000313" key="1">
    <source>
        <dbReference type="EMBL" id="OSK90799.1"/>
    </source>
</evidence>
<reference evidence="1 2" key="1">
    <citation type="submission" date="2010-04" db="EMBL/GenBank/DDBJ databases">
        <title>The Genome Sequence of Escherichia coli TA447.</title>
        <authorList>
            <consortium name="The Broad Institute Genome Sequencing Platform"/>
            <consortium name="The Broad Institute Genome Sequencing Center for Infectious Disease"/>
            <person name="Feldgarden M."/>
            <person name="Gordon D.M."/>
            <person name="Johnson J.R."/>
            <person name="Johnston B.D."/>
            <person name="Young S."/>
            <person name="Zeng Q."/>
            <person name="Koehrsen M."/>
            <person name="Alvarado L."/>
            <person name="Berlin A.M."/>
            <person name="Borenstein D."/>
            <person name="Chapman S.B."/>
            <person name="Chen Z."/>
            <person name="Engels R."/>
            <person name="Freedman E."/>
            <person name="Gellesch M."/>
            <person name="Goldberg J."/>
            <person name="Griggs A."/>
            <person name="Gujja S."/>
            <person name="Heilman E.R."/>
            <person name="Heiman D.I."/>
            <person name="Hepburn T.A."/>
            <person name="Howarth C."/>
            <person name="Jen D."/>
            <person name="Larson L."/>
            <person name="Mehta T."/>
            <person name="Park D."/>
            <person name="Pearson M."/>
            <person name="Richards J."/>
            <person name="Roberts A."/>
            <person name="Saif S."/>
            <person name="Shea T.D."/>
            <person name="Shenoy N."/>
            <person name="Sisk P."/>
            <person name="Stolte C."/>
            <person name="Sykes S.N."/>
            <person name="Walk T."/>
            <person name="White J."/>
            <person name="Yandava C."/>
            <person name="Haas B."/>
            <person name="Henn M.R."/>
            <person name="Nusbaum C."/>
            <person name="Birren B."/>
        </authorList>
    </citation>
    <scope>NUCLEOTIDE SEQUENCE [LARGE SCALE GENOMIC DNA]</scope>
    <source>
        <strain evidence="1 2">TA447</strain>
    </source>
</reference>
<dbReference type="Proteomes" id="UP000193942">
    <property type="component" value="Unassembled WGS sequence"/>
</dbReference>
<proteinExistence type="predicted"/>